<dbReference type="Proteomes" id="UP001642540">
    <property type="component" value="Unassembled WGS sequence"/>
</dbReference>
<reference evidence="2 3" key="1">
    <citation type="submission" date="2024-08" db="EMBL/GenBank/DDBJ databases">
        <authorList>
            <person name="Cucini C."/>
            <person name="Frati F."/>
        </authorList>
    </citation>
    <scope>NUCLEOTIDE SEQUENCE [LARGE SCALE GENOMIC DNA]</scope>
</reference>
<feature type="transmembrane region" description="Helical" evidence="1">
    <location>
        <begin position="179"/>
        <end position="202"/>
    </location>
</feature>
<protein>
    <recommendedName>
        <fullName evidence="4">Odorant receptor</fullName>
    </recommendedName>
</protein>
<keyword evidence="1" id="KW-1133">Transmembrane helix</keyword>
<evidence type="ECO:0008006" key="4">
    <source>
        <dbReference type="Google" id="ProtNLM"/>
    </source>
</evidence>
<keyword evidence="3" id="KW-1185">Reference proteome</keyword>
<name>A0ABP1R8D0_9HEXA</name>
<keyword evidence="1" id="KW-0812">Transmembrane</keyword>
<accession>A0ABP1R8D0</accession>
<proteinExistence type="predicted"/>
<feature type="transmembrane region" description="Helical" evidence="1">
    <location>
        <begin position="147"/>
        <end position="167"/>
    </location>
</feature>
<comment type="caution">
    <text evidence="2">The sequence shown here is derived from an EMBL/GenBank/DDBJ whole genome shotgun (WGS) entry which is preliminary data.</text>
</comment>
<dbReference type="EMBL" id="CAXLJM020000067">
    <property type="protein sequence ID" value="CAL8122142.1"/>
    <property type="molecule type" value="Genomic_DNA"/>
</dbReference>
<feature type="transmembrane region" description="Helical" evidence="1">
    <location>
        <begin position="67"/>
        <end position="90"/>
    </location>
</feature>
<evidence type="ECO:0000313" key="3">
    <source>
        <dbReference type="Proteomes" id="UP001642540"/>
    </source>
</evidence>
<evidence type="ECO:0000313" key="2">
    <source>
        <dbReference type="EMBL" id="CAL8122142.1"/>
    </source>
</evidence>
<keyword evidence="1" id="KW-0472">Membrane</keyword>
<organism evidence="2 3">
    <name type="scientific">Orchesella dallaii</name>
    <dbReference type="NCBI Taxonomy" id="48710"/>
    <lineage>
        <taxon>Eukaryota</taxon>
        <taxon>Metazoa</taxon>
        <taxon>Ecdysozoa</taxon>
        <taxon>Arthropoda</taxon>
        <taxon>Hexapoda</taxon>
        <taxon>Collembola</taxon>
        <taxon>Entomobryomorpha</taxon>
        <taxon>Entomobryoidea</taxon>
        <taxon>Orchesellidae</taxon>
        <taxon>Orchesellinae</taxon>
        <taxon>Orchesella</taxon>
    </lineage>
</organism>
<sequence>MAPATNLDKLIVNFKQLNGLIATPVLGISYAVQRWLNPCQSTTFAWTILVECSSERQSEAGWKLKSLVYLTGISLFSFGVALYLIGAFAFQGAEFLFVSCYCLISYIKNLSTALDNNGKDNIERVLGRYRQIQILEGFFNWIYQDVVTPYTLNIFIMATIISTYVMISMGTQLSIPHVILFSCVLFNSLACIVLEFGAFGLVHVESTKLLRYIKEKLIPDLETNCKNSSERFKVKVVKKLVVSLCILKVRIGSVNFVEKTTPMAILDFCLGQIVNLLLMG</sequence>
<gene>
    <name evidence="2" type="ORF">ODALV1_LOCUS19692</name>
</gene>
<evidence type="ECO:0000256" key="1">
    <source>
        <dbReference type="SAM" id="Phobius"/>
    </source>
</evidence>